<evidence type="ECO:0000256" key="6">
    <source>
        <dbReference type="ARBA" id="ARBA00023211"/>
    </source>
</evidence>
<dbReference type="EMBL" id="NVUS01000041">
    <property type="protein sequence ID" value="PCI96591.1"/>
    <property type="molecule type" value="Genomic_DNA"/>
</dbReference>
<organism evidence="8">
    <name type="scientific">OCS116 cluster bacterium</name>
    <dbReference type="NCBI Taxonomy" id="2030921"/>
    <lineage>
        <taxon>Bacteria</taxon>
        <taxon>Pseudomonadati</taxon>
        <taxon>Pseudomonadota</taxon>
        <taxon>Alphaproteobacteria</taxon>
        <taxon>OCS116 cluster</taxon>
    </lineage>
</organism>
<dbReference type="NCBIfam" id="NF007980">
    <property type="entry name" value="PRK10707.1"/>
    <property type="match status" value="1"/>
</dbReference>
<dbReference type="AlphaFoldDB" id="A0A2A4YPF5"/>
<comment type="caution">
    <text evidence="8">The sequence shown here is derived from an EMBL/GenBank/DDBJ whole genome shotgun (WGS) entry which is preliminary data.</text>
</comment>
<dbReference type="InterPro" id="IPR015797">
    <property type="entry name" value="NUDIX_hydrolase-like_dom_sf"/>
</dbReference>
<dbReference type="PANTHER" id="PTHR12992:SF11">
    <property type="entry name" value="MITOCHONDRIAL COENZYME A DIPHOSPHATASE NUDT8"/>
    <property type="match status" value="1"/>
</dbReference>
<protein>
    <submittedName>
        <fullName evidence="8">CoA pyrophosphatase</fullName>
    </submittedName>
</protein>
<dbReference type="Gene3D" id="3.90.79.10">
    <property type="entry name" value="Nucleoside Triphosphate Pyrophosphohydrolase"/>
    <property type="match status" value="1"/>
</dbReference>
<comment type="cofactor">
    <cofactor evidence="1">
        <name>Mn(2+)</name>
        <dbReference type="ChEBI" id="CHEBI:29035"/>
    </cofactor>
</comment>
<keyword evidence="3" id="KW-0479">Metal-binding</keyword>
<name>A0A2A4YPF5_9PROT</name>
<dbReference type="Pfam" id="PF00293">
    <property type="entry name" value="NUDIX"/>
    <property type="match status" value="1"/>
</dbReference>
<keyword evidence="6" id="KW-0464">Manganese</keyword>
<keyword evidence="5" id="KW-0460">Magnesium</keyword>
<reference key="1">
    <citation type="submission" date="2017-08" db="EMBL/GenBank/DDBJ databases">
        <title>A dynamic microbial community with high functional redundancy inhabits the cold, oxic subseafloor aquifer.</title>
        <authorList>
            <person name="Tully B.J."/>
            <person name="Wheat C.G."/>
            <person name="Glazer B.T."/>
            <person name="Huber J.A."/>
        </authorList>
    </citation>
    <scope>NUCLEOTIDE SEQUENCE [LARGE SCALE GENOMIC DNA]</scope>
</reference>
<evidence type="ECO:0000256" key="2">
    <source>
        <dbReference type="ARBA" id="ARBA00001946"/>
    </source>
</evidence>
<evidence type="ECO:0000256" key="1">
    <source>
        <dbReference type="ARBA" id="ARBA00001936"/>
    </source>
</evidence>
<gene>
    <name evidence="8" type="ORF">COB13_17395</name>
</gene>
<evidence type="ECO:0000256" key="5">
    <source>
        <dbReference type="ARBA" id="ARBA00022842"/>
    </source>
</evidence>
<evidence type="ECO:0000313" key="8">
    <source>
        <dbReference type="EMBL" id="PCI96591.1"/>
    </source>
</evidence>
<evidence type="ECO:0000259" key="7">
    <source>
        <dbReference type="PROSITE" id="PS51462"/>
    </source>
</evidence>
<dbReference type="InterPro" id="IPR000086">
    <property type="entry name" value="NUDIX_hydrolase_dom"/>
</dbReference>
<accession>A0A2A4YPF5</accession>
<dbReference type="PANTHER" id="PTHR12992">
    <property type="entry name" value="NUDIX HYDROLASE"/>
    <property type="match status" value="1"/>
</dbReference>
<dbReference type="CDD" id="cd03426">
    <property type="entry name" value="NUDIX_CoAse_Nudt7"/>
    <property type="match status" value="1"/>
</dbReference>
<dbReference type="GO" id="GO:0010945">
    <property type="term" value="F:coenzyme A diphosphatase activity"/>
    <property type="evidence" value="ECO:0007669"/>
    <property type="project" value="InterPro"/>
</dbReference>
<dbReference type="GO" id="GO:0046872">
    <property type="term" value="F:metal ion binding"/>
    <property type="evidence" value="ECO:0007669"/>
    <property type="project" value="UniProtKB-KW"/>
</dbReference>
<feature type="domain" description="Nudix hydrolase" evidence="7">
    <location>
        <begin position="39"/>
        <end position="175"/>
    </location>
</feature>
<sequence length="200" mass="22783">MQNFLNKAPHILHKNIPKEFDLDQVSDHGDDWPMDGIQFRQAAVLVAVIDQKNPSIILTRRPLHMKKHAGQIAFPGGKLEPSDQDATFAAMREAHEEIGLDPQYVDVLGCLDVYKIGSGYKICPVVAKVNQGFVLKADPNEVAEIFELPLDFLMTEDNYKLESKFWRGKSRQFYVLEYENYFIWGATAGMLKNLADKLRD</sequence>
<evidence type="ECO:0000256" key="4">
    <source>
        <dbReference type="ARBA" id="ARBA00022801"/>
    </source>
</evidence>
<evidence type="ECO:0000256" key="3">
    <source>
        <dbReference type="ARBA" id="ARBA00022723"/>
    </source>
</evidence>
<dbReference type="PROSITE" id="PS51462">
    <property type="entry name" value="NUDIX"/>
    <property type="match status" value="1"/>
</dbReference>
<comment type="cofactor">
    <cofactor evidence="2">
        <name>Mg(2+)</name>
        <dbReference type="ChEBI" id="CHEBI:18420"/>
    </cofactor>
</comment>
<dbReference type="InterPro" id="IPR045121">
    <property type="entry name" value="CoAse"/>
</dbReference>
<dbReference type="SUPFAM" id="SSF55811">
    <property type="entry name" value="Nudix"/>
    <property type="match status" value="1"/>
</dbReference>
<proteinExistence type="predicted"/>
<reference evidence="8" key="2">
    <citation type="journal article" date="2018" name="ISME J.">
        <title>A dynamic microbial community with high functional redundancy inhabits the cold, oxic subseafloor aquifer.</title>
        <authorList>
            <person name="Tully B.J."/>
            <person name="Wheat C.G."/>
            <person name="Glazer B.T."/>
            <person name="Huber J.A."/>
        </authorList>
    </citation>
    <scope>NUCLEOTIDE SEQUENCE</scope>
    <source>
        <strain evidence="8">NORP83</strain>
    </source>
</reference>
<keyword evidence="4" id="KW-0378">Hydrolase</keyword>